<keyword evidence="3" id="KW-1185">Reference proteome</keyword>
<evidence type="ECO:0000256" key="1">
    <source>
        <dbReference type="SAM" id="MobiDB-lite"/>
    </source>
</evidence>
<sequence length="122" mass="13955">MGREGSRARTKRFRSLSRIARNPSKQVRKRKLPRSGAMVDRKESSSNGHSHLLFPGVLRRFLLRKAGSKAQADCAPLRPTQSRPRIDKDYSKQARKRKFPCSGAMADLEECFSNGHLRHLLR</sequence>
<name>A0ABP0TQF0_9BRYO</name>
<evidence type="ECO:0000313" key="3">
    <source>
        <dbReference type="Proteomes" id="UP001497512"/>
    </source>
</evidence>
<accession>A0ABP0TQF0</accession>
<evidence type="ECO:0000313" key="2">
    <source>
        <dbReference type="EMBL" id="CAK9202454.1"/>
    </source>
</evidence>
<dbReference type="Proteomes" id="UP001497512">
    <property type="component" value="Chromosome 13"/>
</dbReference>
<gene>
    <name evidence="2" type="ORF">CSSPTR1EN2_LOCUS6415</name>
</gene>
<dbReference type="EMBL" id="OZ019905">
    <property type="protein sequence ID" value="CAK9202454.1"/>
    <property type="molecule type" value="Genomic_DNA"/>
</dbReference>
<proteinExistence type="predicted"/>
<feature type="region of interest" description="Disordered" evidence="1">
    <location>
        <begin position="1"/>
        <end position="51"/>
    </location>
</feature>
<reference evidence="2" key="1">
    <citation type="submission" date="2024-02" db="EMBL/GenBank/DDBJ databases">
        <authorList>
            <consortium name="ELIXIR-Norway"/>
            <consortium name="Elixir Norway"/>
        </authorList>
    </citation>
    <scope>NUCLEOTIDE SEQUENCE</scope>
</reference>
<protein>
    <submittedName>
        <fullName evidence="2">Uncharacterized protein</fullName>
    </submittedName>
</protein>
<feature type="region of interest" description="Disordered" evidence="1">
    <location>
        <begin position="68"/>
        <end position="98"/>
    </location>
</feature>
<organism evidence="2 3">
    <name type="scientific">Sphagnum troendelagicum</name>
    <dbReference type="NCBI Taxonomy" id="128251"/>
    <lineage>
        <taxon>Eukaryota</taxon>
        <taxon>Viridiplantae</taxon>
        <taxon>Streptophyta</taxon>
        <taxon>Embryophyta</taxon>
        <taxon>Bryophyta</taxon>
        <taxon>Sphagnophytina</taxon>
        <taxon>Sphagnopsida</taxon>
        <taxon>Sphagnales</taxon>
        <taxon>Sphagnaceae</taxon>
        <taxon>Sphagnum</taxon>
    </lineage>
</organism>